<dbReference type="Pfam" id="PF02755">
    <property type="entry name" value="RPEL"/>
    <property type="match status" value="1"/>
</dbReference>
<dbReference type="GO" id="GO:0043149">
    <property type="term" value="P:stress fiber assembly"/>
    <property type="evidence" value="ECO:0007669"/>
    <property type="project" value="TreeGrafter"/>
</dbReference>
<keyword evidence="8" id="KW-0539">Nucleus</keyword>
<evidence type="ECO:0000256" key="11">
    <source>
        <dbReference type="PROSITE-ProRule" id="PRU00401"/>
    </source>
</evidence>
<comment type="subcellular location">
    <subcellularLocation>
        <location evidence="2">Cytoplasm</location>
    </subcellularLocation>
    <subcellularLocation>
        <location evidence="1">Nucleus</location>
    </subcellularLocation>
    <subcellularLocation>
        <location evidence="10">Synapse</location>
    </subcellularLocation>
</comment>
<keyword evidence="9" id="KW-0650">Protein phosphatase inhibitor</keyword>
<evidence type="ECO:0000256" key="5">
    <source>
        <dbReference type="ARBA" id="ARBA00022737"/>
    </source>
</evidence>
<dbReference type="GO" id="GO:0048870">
    <property type="term" value="P:cell motility"/>
    <property type="evidence" value="ECO:0007669"/>
    <property type="project" value="TreeGrafter"/>
</dbReference>
<feature type="region of interest" description="Disordered" evidence="13">
    <location>
        <begin position="176"/>
        <end position="208"/>
    </location>
</feature>
<dbReference type="PANTHER" id="PTHR12751">
    <property type="entry name" value="PHOSPHATASE AND ACTIN REGULATOR PHACTR"/>
    <property type="match status" value="1"/>
</dbReference>
<feature type="non-terminal residue" evidence="14">
    <location>
        <position position="1"/>
    </location>
</feature>
<dbReference type="PROSITE" id="PS51073">
    <property type="entry name" value="RPEL"/>
    <property type="match status" value="1"/>
</dbReference>
<dbReference type="GO" id="GO:0004864">
    <property type="term" value="F:protein phosphatase inhibitor activity"/>
    <property type="evidence" value="ECO:0007669"/>
    <property type="project" value="UniProtKB-UniRule"/>
</dbReference>
<evidence type="ECO:0000256" key="12">
    <source>
        <dbReference type="RuleBase" id="RU301113"/>
    </source>
</evidence>
<feature type="repeat" description="RPEL" evidence="11">
    <location>
        <begin position="261"/>
        <end position="286"/>
    </location>
</feature>
<keyword evidence="6" id="KW-0770">Synapse</keyword>
<comment type="subunit">
    <text evidence="12">Binds PPP1CA and actin.</text>
</comment>
<proteinExistence type="inferred from homology"/>
<dbReference type="OrthoDB" id="5563016at2759"/>
<dbReference type="Proteomes" id="UP000237246">
    <property type="component" value="Unassembled WGS sequence"/>
</dbReference>
<reference evidence="14 15" key="1">
    <citation type="submission" date="2018-01" db="EMBL/GenBank/DDBJ databases">
        <title>Comparison of the Chinese Bamboo Partridge and Red Junglefowl genome sequences highlights the importance of demography in genome evolution.</title>
        <authorList>
            <person name="Tiley G.P."/>
            <person name="Kimball R.T."/>
            <person name="Braun E.L."/>
            <person name="Burleigh J.G."/>
        </authorList>
    </citation>
    <scope>NUCLEOTIDE SEQUENCE [LARGE SCALE GENOMIC DNA]</scope>
    <source>
        <strain evidence="14">RTK389</strain>
        <tissue evidence="14">Blood</tissue>
    </source>
</reference>
<keyword evidence="5 12" id="KW-0677">Repeat</keyword>
<dbReference type="SMART" id="SM00707">
    <property type="entry name" value="RPEL"/>
    <property type="match status" value="1"/>
</dbReference>
<dbReference type="EMBL" id="PPHD01003823">
    <property type="protein sequence ID" value="POI33310.1"/>
    <property type="molecule type" value="Genomic_DNA"/>
</dbReference>
<feature type="compositionally biased region" description="Acidic residues" evidence="13">
    <location>
        <begin position="196"/>
        <end position="207"/>
    </location>
</feature>
<evidence type="ECO:0000256" key="2">
    <source>
        <dbReference type="ARBA" id="ARBA00004496"/>
    </source>
</evidence>
<evidence type="ECO:0000256" key="13">
    <source>
        <dbReference type="SAM" id="MobiDB-lite"/>
    </source>
</evidence>
<dbReference type="GO" id="GO:0045202">
    <property type="term" value="C:synapse"/>
    <property type="evidence" value="ECO:0007669"/>
    <property type="project" value="UniProtKB-SubCell"/>
</dbReference>
<dbReference type="Gene3D" id="6.10.140.1750">
    <property type="match status" value="1"/>
</dbReference>
<dbReference type="PANTHER" id="PTHR12751:SF6">
    <property type="entry name" value="PHOSPHATASE AND ACTIN REGULATOR 1"/>
    <property type="match status" value="1"/>
</dbReference>
<dbReference type="AlphaFoldDB" id="A0A2P4TAB7"/>
<evidence type="ECO:0000256" key="9">
    <source>
        <dbReference type="ARBA" id="ARBA00023272"/>
    </source>
</evidence>
<evidence type="ECO:0000256" key="3">
    <source>
        <dbReference type="ARBA" id="ARBA00009795"/>
    </source>
</evidence>
<dbReference type="InterPro" id="IPR004018">
    <property type="entry name" value="RPEL_repeat"/>
</dbReference>
<gene>
    <name evidence="14" type="ORF">CIB84_002938</name>
</gene>
<keyword evidence="7 12" id="KW-0009">Actin-binding</keyword>
<evidence type="ECO:0000313" key="15">
    <source>
        <dbReference type="Proteomes" id="UP000237246"/>
    </source>
</evidence>
<evidence type="ECO:0000256" key="1">
    <source>
        <dbReference type="ARBA" id="ARBA00004123"/>
    </source>
</evidence>
<sequence>TSVPAYPGTYSDLHLTAMKINTRASLSSVLDPGAPVKLPCMPVKLSPPLPPKKVMICMPLGGPDLSSLSSYSTQKSSQQPLTQHHHTVLPSQLAAHQHQLQYGSHSQHLPSGSSTLPIHPSGCRMIEELNKTLAMTMQRLESSGLHTGDNVTKTGPGGLPDMRQVPTVVIECDDNKENVPHEADYEDSSCLYPRQEEEEEEDEDEDNSLFTRLDYMRTFCKLIENNEEYEFKLITLIHVNPFVEPLLSPTGSLAMKVCRKDSLAIKLSNRPSKRELEEKNILPMQTDEERLELRQQIGTKLTR</sequence>
<organism evidence="14 15">
    <name type="scientific">Bambusicola thoracicus</name>
    <name type="common">Chinese bamboo-partridge</name>
    <name type="synonym">Perdix thoracica</name>
    <dbReference type="NCBI Taxonomy" id="9083"/>
    <lineage>
        <taxon>Eukaryota</taxon>
        <taxon>Metazoa</taxon>
        <taxon>Chordata</taxon>
        <taxon>Craniata</taxon>
        <taxon>Vertebrata</taxon>
        <taxon>Euteleostomi</taxon>
        <taxon>Archelosauria</taxon>
        <taxon>Archosauria</taxon>
        <taxon>Dinosauria</taxon>
        <taxon>Saurischia</taxon>
        <taxon>Theropoda</taxon>
        <taxon>Coelurosauria</taxon>
        <taxon>Aves</taxon>
        <taxon>Neognathae</taxon>
        <taxon>Galloanserae</taxon>
        <taxon>Galliformes</taxon>
        <taxon>Phasianidae</taxon>
        <taxon>Perdicinae</taxon>
        <taxon>Bambusicola</taxon>
    </lineage>
</organism>
<comment type="similarity">
    <text evidence="3 12">Belongs to the phosphatase and actin regulator family.</text>
</comment>
<name>A0A2P4TAB7_BAMTH</name>
<accession>A0A2P4TAB7</accession>
<comment type="caution">
    <text evidence="14">The sequence shown here is derived from an EMBL/GenBank/DDBJ whole genome shotgun (WGS) entry which is preliminary data.</text>
</comment>
<evidence type="ECO:0000256" key="10">
    <source>
        <dbReference type="ARBA" id="ARBA00034103"/>
    </source>
</evidence>
<protein>
    <recommendedName>
        <fullName evidence="12">Phosphatase and actin regulator</fullName>
    </recommendedName>
</protein>
<evidence type="ECO:0000256" key="8">
    <source>
        <dbReference type="ARBA" id="ARBA00023242"/>
    </source>
</evidence>
<dbReference type="GO" id="GO:0003779">
    <property type="term" value="F:actin binding"/>
    <property type="evidence" value="ECO:0007669"/>
    <property type="project" value="UniProtKB-KW"/>
</dbReference>
<evidence type="ECO:0000256" key="6">
    <source>
        <dbReference type="ARBA" id="ARBA00023018"/>
    </source>
</evidence>
<evidence type="ECO:0000313" key="14">
    <source>
        <dbReference type="EMBL" id="POI33310.1"/>
    </source>
</evidence>
<dbReference type="GO" id="GO:0005737">
    <property type="term" value="C:cytoplasm"/>
    <property type="evidence" value="ECO:0007669"/>
    <property type="project" value="UniProtKB-SubCell"/>
</dbReference>
<evidence type="ECO:0000256" key="7">
    <source>
        <dbReference type="ARBA" id="ARBA00023203"/>
    </source>
</evidence>
<keyword evidence="4" id="KW-0963">Cytoplasm</keyword>
<keyword evidence="15" id="KW-1185">Reference proteome</keyword>
<evidence type="ECO:0000256" key="4">
    <source>
        <dbReference type="ARBA" id="ARBA00022490"/>
    </source>
</evidence>
<dbReference type="GO" id="GO:0005634">
    <property type="term" value="C:nucleus"/>
    <property type="evidence" value="ECO:0007669"/>
    <property type="project" value="UniProtKB-SubCell"/>
</dbReference>